<gene>
    <name evidence="1" type="ORF">FIBSPDRAFT_1025424</name>
</gene>
<reference evidence="1 2" key="1">
    <citation type="journal article" date="2016" name="Mol. Biol. Evol.">
        <title>Comparative Genomics of Early-Diverging Mushroom-Forming Fungi Provides Insights into the Origins of Lignocellulose Decay Capabilities.</title>
        <authorList>
            <person name="Nagy L.G."/>
            <person name="Riley R."/>
            <person name="Tritt A."/>
            <person name="Adam C."/>
            <person name="Daum C."/>
            <person name="Floudas D."/>
            <person name="Sun H."/>
            <person name="Yadav J.S."/>
            <person name="Pangilinan J."/>
            <person name="Larsson K.H."/>
            <person name="Matsuura K."/>
            <person name="Barry K."/>
            <person name="Labutti K."/>
            <person name="Kuo R."/>
            <person name="Ohm R.A."/>
            <person name="Bhattacharya S.S."/>
            <person name="Shirouzu T."/>
            <person name="Yoshinaga Y."/>
            <person name="Martin F.M."/>
            <person name="Grigoriev I.V."/>
            <person name="Hibbett D.S."/>
        </authorList>
    </citation>
    <scope>NUCLEOTIDE SEQUENCE [LARGE SCALE GENOMIC DNA]</scope>
    <source>
        <strain evidence="1 2">CBS 109695</strain>
    </source>
</reference>
<evidence type="ECO:0000313" key="1">
    <source>
        <dbReference type="EMBL" id="KZP19274.1"/>
    </source>
</evidence>
<accession>A0A166HV83</accession>
<dbReference type="Proteomes" id="UP000076532">
    <property type="component" value="Unassembled WGS sequence"/>
</dbReference>
<keyword evidence="2" id="KW-1185">Reference proteome</keyword>
<sequence length="284" mass="32149">MLDLNPEQANIGRLKSVPLSSGNYCSWENVERDLDNHTAIPSQFHPDEPKPSRVPDIILANVKDDVATSWPNAHGKPSTPQRANRDYLEVASEVKVEGKRIFYLEIRSVVSKTPAITPVDQVPGPARRNACCLLSSHLPYQHPIEYHFNFFSWAVLARLIPVRDERVNKSKKRGPSITNPRRPLEYDQWIRTIQLNGKPETVFEIASRIVFVCTLFAQHHFAPTSTIEYQWLKSTKPKSSQIPALPTPADDDRGEWSRVALRKQNVISKTVSGFPFSCNISPGF</sequence>
<protein>
    <submittedName>
        <fullName evidence="1">Uncharacterized protein</fullName>
    </submittedName>
</protein>
<organism evidence="1 2">
    <name type="scientific">Athelia psychrophila</name>
    <dbReference type="NCBI Taxonomy" id="1759441"/>
    <lineage>
        <taxon>Eukaryota</taxon>
        <taxon>Fungi</taxon>
        <taxon>Dikarya</taxon>
        <taxon>Basidiomycota</taxon>
        <taxon>Agaricomycotina</taxon>
        <taxon>Agaricomycetes</taxon>
        <taxon>Agaricomycetidae</taxon>
        <taxon>Atheliales</taxon>
        <taxon>Atheliaceae</taxon>
        <taxon>Athelia</taxon>
    </lineage>
</organism>
<dbReference type="EMBL" id="KV417565">
    <property type="protein sequence ID" value="KZP19274.1"/>
    <property type="molecule type" value="Genomic_DNA"/>
</dbReference>
<name>A0A166HV83_9AGAM</name>
<evidence type="ECO:0000313" key="2">
    <source>
        <dbReference type="Proteomes" id="UP000076532"/>
    </source>
</evidence>
<dbReference type="AlphaFoldDB" id="A0A166HV83"/>
<proteinExistence type="predicted"/>